<dbReference type="InterPro" id="IPR032675">
    <property type="entry name" value="LRR_dom_sf"/>
</dbReference>
<comment type="caution">
    <text evidence="6">The sequence shown here is derived from an EMBL/GenBank/DDBJ whole genome shotgun (WGS) entry which is preliminary data.</text>
</comment>
<dbReference type="EMBL" id="JAHRIO010081128">
    <property type="protein sequence ID" value="MEQ2185185.1"/>
    <property type="molecule type" value="Genomic_DNA"/>
</dbReference>
<dbReference type="PRINTS" id="PR00019">
    <property type="entry name" value="LEURICHRPT"/>
</dbReference>
<evidence type="ECO:0000259" key="5">
    <source>
        <dbReference type="SMART" id="SM00082"/>
    </source>
</evidence>
<protein>
    <recommendedName>
        <fullName evidence="5">LRRCT domain-containing protein</fullName>
    </recommendedName>
</protein>
<name>A0ABV0PNW1_9TELE</name>
<feature type="chain" id="PRO_5046946674" description="LRRCT domain-containing protein" evidence="4">
    <location>
        <begin position="24"/>
        <end position="524"/>
    </location>
</feature>
<evidence type="ECO:0000313" key="7">
    <source>
        <dbReference type="Proteomes" id="UP001476798"/>
    </source>
</evidence>
<dbReference type="PANTHER" id="PTHR24366:SF96">
    <property type="entry name" value="LEUCINE RICH REPEAT CONTAINING 53"/>
    <property type="match status" value="1"/>
</dbReference>
<evidence type="ECO:0000313" key="6">
    <source>
        <dbReference type="EMBL" id="MEQ2185185.1"/>
    </source>
</evidence>
<dbReference type="PROSITE" id="PS51450">
    <property type="entry name" value="LRR"/>
    <property type="match status" value="4"/>
</dbReference>
<keyword evidence="1" id="KW-0433">Leucine-rich repeat</keyword>
<dbReference type="SMART" id="SM00082">
    <property type="entry name" value="LRRCT"/>
    <property type="match status" value="1"/>
</dbReference>
<dbReference type="Gene3D" id="3.80.10.10">
    <property type="entry name" value="Ribonuclease Inhibitor"/>
    <property type="match status" value="2"/>
</dbReference>
<evidence type="ECO:0000256" key="3">
    <source>
        <dbReference type="ARBA" id="ARBA00022737"/>
    </source>
</evidence>
<feature type="signal peptide" evidence="4">
    <location>
        <begin position="1"/>
        <end position="23"/>
    </location>
</feature>
<keyword evidence="2 4" id="KW-0732">Signal</keyword>
<feature type="domain" description="LRRCT" evidence="5">
    <location>
        <begin position="401"/>
        <end position="453"/>
    </location>
</feature>
<organism evidence="6 7">
    <name type="scientific">Goodea atripinnis</name>
    <dbReference type="NCBI Taxonomy" id="208336"/>
    <lineage>
        <taxon>Eukaryota</taxon>
        <taxon>Metazoa</taxon>
        <taxon>Chordata</taxon>
        <taxon>Craniata</taxon>
        <taxon>Vertebrata</taxon>
        <taxon>Euteleostomi</taxon>
        <taxon>Actinopterygii</taxon>
        <taxon>Neopterygii</taxon>
        <taxon>Teleostei</taxon>
        <taxon>Neoteleostei</taxon>
        <taxon>Acanthomorphata</taxon>
        <taxon>Ovalentaria</taxon>
        <taxon>Atherinomorphae</taxon>
        <taxon>Cyprinodontiformes</taxon>
        <taxon>Goodeidae</taxon>
        <taxon>Goodea</taxon>
    </lineage>
</organism>
<sequence>MDKHLGWTVLLVLLLCHIGNSDWQTVCPYKCQCFTPLQVLCTDERMSTLPRNMSRQVREVIIMTSSVAYLFSHSLMESPQLTKLVFLNNALRSIHLNTFEHLTELQELELSGNPLLDNFFLGTFSRQEKLTKLLLNYNSLKTVPLGMFDSLKQLEVLQMKSNILSDLPPFLFQNLSSLRVLDISHNKLQEITRVTFYGLASLEILKLNNNLIHNLMFDTFHNISQLTELNLEWNRIEHLDEGIFSVLTNLSVLNLRGNLLTSFSDKVFGSEPTNLRELNLKDNRLTELSSLRSLSSVTDLILSANQLSGLTENLFRNLTALEKLDLSDNQLTSLPEGIFKDMLSIRVINLHNNSLTKVDAKLFDDQVLIERLYLSDNQLEILPPGLLDHFIFQHTVRLHGNPWRCDCQLWYLHDWLLQNGQNVEMLDMMVCESPDFLKKRTVVSIHRNQLVCPLSNDMMPDLNSCSLQVSNSTMIIRCKVEKCSPTMVKVQLQEENGEVKEHILKNVSENSQCSNETLREKTID</sequence>
<dbReference type="SMART" id="SM00364">
    <property type="entry name" value="LRR_BAC"/>
    <property type="match status" value="7"/>
</dbReference>
<dbReference type="SMART" id="SM00369">
    <property type="entry name" value="LRR_TYP"/>
    <property type="match status" value="13"/>
</dbReference>
<evidence type="ECO:0000256" key="4">
    <source>
        <dbReference type="SAM" id="SignalP"/>
    </source>
</evidence>
<dbReference type="SMART" id="SM00365">
    <property type="entry name" value="LRR_SD22"/>
    <property type="match status" value="6"/>
</dbReference>
<dbReference type="Proteomes" id="UP001476798">
    <property type="component" value="Unassembled WGS sequence"/>
</dbReference>
<dbReference type="PANTHER" id="PTHR24366">
    <property type="entry name" value="IG(IMMUNOGLOBULIN) AND LRR(LEUCINE RICH REPEAT) DOMAINS"/>
    <property type="match status" value="1"/>
</dbReference>
<dbReference type="SUPFAM" id="SSF52058">
    <property type="entry name" value="L domain-like"/>
    <property type="match status" value="1"/>
</dbReference>
<accession>A0ABV0PNW1</accession>
<evidence type="ECO:0000256" key="2">
    <source>
        <dbReference type="ARBA" id="ARBA00022729"/>
    </source>
</evidence>
<keyword evidence="7" id="KW-1185">Reference proteome</keyword>
<dbReference type="Pfam" id="PF13855">
    <property type="entry name" value="LRR_8"/>
    <property type="match status" value="4"/>
</dbReference>
<evidence type="ECO:0000256" key="1">
    <source>
        <dbReference type="ARBA" id="ARBA00022614"/>
    </source>
</evidence>
<gene>
    <name evidence="6" type="ORF">GOODEAATRI_015627</name>
</gene>
<dbReference type="InterPro" id="IPR001611">
    <property type="entry name" value="Leu-rich_rpt"/>
</dbReference>
<dbReference type="InterPro" id="IPR000483">
    <property type="entry name" value="Cys-rich_flank_reg_C"/>
</dbReference>
<reference evidence="6 7" key="1">
    <citation type="submission" date="2021-06" db="EMBL/GenBank/DDBJ databases">
        <authorList>
            <person name="Palmer J.M."/>
        </authorList>
    </citation>
    <scope>NUCLEOTIDE SEQUENCE [LARGE SCALE GENOMIC DNA]</scope>
    <source>
        <strain evidence="6 7">GA_2019</strain>
        <tissue evidence="6">Muscle</tissue>
    </source>
</reference>
<proteinExistence type="predicted"/>
<keyword evidence="3" id="KW-0677">Repeat</keyword>
<dbReference type="InterPro" id="IPR003591">
    <property type="entry name" value="Leu-rich_rpt_typical-subtyp"/>
</dbReference>